<proteinExistence type="predicted"/>
<sequence>MLTAQGDIQQNKADVAELRCHMQRTDSQGSLYRVMREEMSDKQHKIDTRTQDYTELHAQLKDMLNHIAQETNDVKSIEEQLRDGQVAQNDALRSELEGIVGGLQTYLQDVKQRAANQNEAYNSLQIEKDALEERLHNLEKEMGIMDSEAGGYMKLREKLHNLEVSLHTKDEENQMLKSQLDETLSADANIDRDIKLAQEEVEALRHSLKAAEQKSMADKQVLLNKLENEQKRAAHAVDKLKQAANTELQSQLQERDNEIQELLNKSSQPQHIQQKLQDMMESIDAGQAPDESIFEEPNEVNEALMEMQRQLVDKIYTSQAEVKKAEKEKSKSESEVRKLREQLSKLNQANNTQPQQNSSSGDDDTIAQLQEEISQLKDALKQSKQKQTSNQSTGLPNHFLEPTPRSDHTRIGGSQRDL</sequence>
<comment type="caution">
    <text evidence="3">The sequence shown here is derived from an EMBL/GenBank/DDBJ whole genome shotgun (WGS) entry which is preliminary data.</text>
</comment>
<dbReference type="AlphaFoldDB" id="A0A8J1Y174"/>
<evidence type="ECO:0000313" key="3">
    <source>
        <dbReference type="EMBL" id="CAH1781521.1"/>
    </source>
</evidence>
<feature type="compositionally biased region" description="Basic and acidic residues" evidence="2">
    <location>
        <begin position="404"/>
        <end position="418"/>
    </location>
</feature>
<evidence type="ECO:0000313" key="4">
    <source>
        <dbReference type="Proteomes" id="UP000749559"/>
    </source>
</evidence>
<keyword evidence="4" id="KW-1185">Reference proteome</keyword>
<dbReference type="Proteomes" id="UP000749559">
    <property type="component" value="Unassembled WGS sequence"/>
</dbReference>
<name>A0A8J1Y174_OWEFU</name>
<evidence type="ECO:0000256" key="1">
    <source>
        <dbReference type="SAM" id="Coils"/>
    </source>
</evidence>
<feature type="compositionally biased region" description="Polar residues" evidence="2">
    <location>
        <begin position="344"/>
        <end position="360"/>
    </location>
</feature>
<accession>A0A8J1Y174</accession>
<feature type="coiled-coil region" evidence="1">
    <location>
        <begin position="107"/>
        <end position="265"/>
    </location>
</feature>
<dbReference type="OrthoDB" id="6154320at2759"/>
<feature type="compositionally biased region" description="Basic and acidic residues" evidence="2">
    <location>
        <begin position="321"/>
        <end position="343"/>
    </location>
</feature>
<feature type="region of interest" description="Disordered" evidence="2">
    <location>
        <begin position="321"/>
        <end position="418"/>
    </location>
</feature>
<dbReference type="EMBL" id="CAIIXF020000004">
    <property type="protein sequence ID" value="CAH1781521.1"/>
    <property type="molecule type" value="Genomic_DNA"/>
</dbReference>
<protein>
    <submittedName>
        <fullName evidence="3">Uncharacterized protein</fullName>
    </submittedName>
</protein>
<reference evidence="3" key="1">
    <citation type="submission" date="2022-03" db="EMBL/GenBank/DDBJ databases">
        <authorList>
            <person name="Martin C."/>
        </authorList>
    </citation>
    <scope>NUCLEOTIDE SEQUENCE</scope>
</reference>
<organism evidence="3 4">
    <name type="scientific">Owenia fusiformis</name>
    <name type="common">Polychaete worm</name>
    <dbReference type="NCBI Taxonomy" id="6347"/>
    <lineage>
        <taxon>Eukaryota</taxon>
        <taxon>Metazoa</taxon>
        <taxon>Spiralia</taxon>
        <taxon>Lophotrochozoa</taxon>
        <taxon>Annelida</taxon>
        <taxon>Polychaeta</taxon>
        <taxon>Sedentaria</taxon>
        <taxon>Canalipalpata</taxon>
        <taxon>Sabellida</taxon>
        <taxon>Oweniida</taxon>
        <taxon>Oweniidae</taxon>
        <taxon>Owenia</taxon>
    </lineage>
</organism>
<gene>
    <name evidence="3" type="ORF">OFUS_LOCUS8092</name>
</gene>
<evidence type="ECO:0000256" key="2">
    <source>
        <dbReference type="SAM" id="MobiDB-lite"/>
    </source>
</evidence>
<keyword evidence="1" id="KW-0175">Coiled coil</keyword>